<dbReference type="PANTHER" id="PTHR30061">
    <property type="entry name" value="MALTOSE-BINDING PERIPLASMIC PROTEIN"/>
    <property type="match status" value="1"/>
</dbReference>
<reference evidence="5 6" key="1">
    <citation type="submission" date="2020-05" db="EMBL/GenBank/DDBJ databases">
        <title>Aquirufa sp. strain 15G-AUS-rot a new Aquirufa species.</title>
        <authorList>
            <person name="Pitt A."/>
            <person name="Hahn M.W."/>
        </authorList>
    </citation>
    <scope>NUCLEOTIDE SEQUENCE [LARGE SCALE GENOMIC DNA]</scope>
    <source>
        <strain evidence="5 6">15G-AUS-rot</strain>
    </source>
</reference>
<evidence type="ECO:0008006" key="7">
    <source>
        <dbReference type="Google" id="ProtNLM"/>
    </source>
</evidence>
<evidence type="ECO:0000256" key="4">
    <source>
        <dbReference type="SAM" id="SignalP"/>
    </source>
</evidence>
<evidence type="ECO:0000313" key="6">
    <source>
        <dbReference type="Proteomes" id="UP000501003"/>
    </source>
</evidence>
<keyword evidence="6" id="KW-1185">Reference proteome</keyword>
<protein>
    <recommendedName>
        <fullName evidence="7">Extracellular solute-binding protein</fullName>
    </recommendedName>
</protein>
<accession>A0A7D4QC74</accession>
<gene>
    <name evidence="5" type="ORF">HRU87_06210</name>
</gene>
<dbReference type="GO" id="GO:0042956">
    <property type="term" value="P:maltodextrin transmembrane transport"/>
    <property type="evidence" value="ECO:0007669"/>
    <property type="project" value="TreeGrafter"/>
</dbReference>
<sequence length="412" mass="42746">MKFSSRGLKAAAAVFATASLLGAGLLPAQAAPKTITVWADETRGPQLKSLIDGNTTIAPGYVIKVKFFSSLTALQSAWDKATAAGGPDVLTGPASFTSGAKSGRLLPLLYSKTAQVQMPAASKQALSYKGRTYGVALDVDTTAMYWNTAFGAAPKTMDEMFKTYQAQKAAGKVTGGICAFDGTWGAQPVLTALGGGAYGFTNNSPDAGKVLINSAAFKANMKKYLVGADGKSTGFLKWDGCGDEFKAGKMLAANTGAWNLDGITTAGIKFTLQAVPGLTAGSKGQQWVNYSGAWVTSYARTHGVELGAKKLVIDWMASQDGQIAMYAASDRPPANVKAAAAVKSTNTKSFAKAAATGMPQFSTWLDDKTGGSNWYDTLGSTLTNILVKGEPVDSTLDAAAAILKKNFANAAK</sequence>
<dbReference type="KEGG" id="aqg:HRU87_06210"/>
<name>A0A7D4QC74_9MICO</name>
<feature type="chain" id="PRO_5028931500" description="Extracellular solute-binding protein" evidence="4">
    <location>
        <begin position="31"/>
        <end position="412"/>
    </location>
</feature>
<organism evidence="5 6">
    <name type="scientific">Aquiluna borgnonia</name>
    <dbReference type="NCBI Taxonomy" id="2499157"/>
    <lineage>
        <taxon>Bacteria</taxon>
        <taxon>Bacillati</taxon>
        <taxon>Actinomycetota</taxon>
        <taxon>Actinomycetes</taxon>
        <taxon>Micrococcales</taxon>
        <taxon>Microbacteriaceae</taxon>
        <taxon>Luna cluster</taxon>
        <taxon>Luna-1 subcluster</taxon>
        <taxon>Aquiluna</taxon>
    </lineage>
</organism>
<evidence type="ECO:0000313" key="5">
    <source>
        <dbReference type="EMBL" id="QKJ25750.1"/>
    </source>
</evidence>
<dbReference type="EMBL" id="CP054056">
    <property type="protein sequence ID" value="QKJ25750.1"/>
    <property type="molecule type" value="Genomic_DNA"/>
</dbReference>
<dbReference type="GO" id="GO:0055052">
    <property type="term" value="C:ATP-binding cassette (ABC) transporter complex, substrate-binding subunit-containing"/>
    <property type="evidence" value="ECO:0007669"/>
    <property type="project" value="TreeGrafter"/>
</dbReference>
<dbReference type="Proteomes" id="UP000501003">
    <property type="component" value="Chromosome"/>
</dbReference>
<keyword evidence="3 4" id="KW-0732">Signal</keyword>
<evidence type="ECO:0000256" key="1">
    <source>
        <dbReference type="ARBA" id="ARBA00008520"/>
    </source>
</evidence>
<dbReference type="GO" id="GO:1901982">
    <property type="term" value="F:maltose binding"/>
    <property type="evidence" value="ECO:0007669"/>
    <property type="project" value="TreeGrafter"/>
</dbReference>
<comment type="similarity">
    <text evidence="1">Belongs to the bacterial solute-binding protein 1 family.</text>
</comment>
<feature type="signal peptide" evidence="4">
    <location>
        <begin position="1"/>
        <end position="30"/>
    </location>
</feature>
<dbReference type="RefSeq" id="WP_173494047.1">
    <property type="nucleotide sequence ID" value="NZ_CP054056.1"/>
</dbReference>
<keyword evidence="2" id="KW-0813">Transport</keyword>
<dbReference type="AlphaFoldDB" id="A0A7D4QC74"/>
<dbReference type="SUPFAM" id="SSF53850">
    <property type="entry name" value="Periplasmic binding protein-like II"/>
    <property type="match status" value="1"/>
</dbReference>
<dbReference type="PANTHER" id="PTHR30061:SF50">
    <property type="entry name" value="MALTOSE_MALTODEXTRIN-BINDING PERIPLASMIC PROTEIN"/>
    <property type="match status" value="1"/>
</dbReference>
<dbReference type="GO" id="GO:0015768">
    <property type="term" value="P:maltose transport"/>
    <property type="evidence" value="ECO:0007669"/>
    <property type="project" value="TreeGrafter"/>
</dbReference>
<evidence type="ECO:0000256" key="2">
    <source>
        <dbReference type="ARBA" id="ARBA00022448"/>
    </source>
</evidence>
<dbReference type="Gene3D" id="3.40.190.10">
    <property type="entry name" value="Periplasmic binding protein-like II"/>
    <property type="match status" value="2"/>
</dbReference>
<evidence type="ECO:0000256" key="3">
    <source>
        <dbReference type="ARBA" id="ARBA00022729"/>
    </source>
</evidence>
<proteinExistence type="inferred from homology"/>